<keyword evidence="2" id="KW-1185">Reference proteome</keyword>
<organism evidence="1 2">
    <name type="scientific">Penaeus vannamei</name>
    <name type="common">Whiteleg shrimp</name>
    <name type="synonym">Litopenaeus vannamei</name>
    <dbReference type="NCBI Taxonomy" id="6689"/>
    <lineage>
        <taxon>Eukaryota</taxon>
        <taxon>Metazoa</taxon>
        <taxon>Ecdysozoa</taxon>
        <taxon>Arthropoda</taxon>
        <taxon>Crustacea</taxon>
        <taxon>Multicrustacea</taxon>
        <taxon>Malacostraca</taxon>
        <taxon>Eumalacostraca</taxon>
        <taxon>Eucarida</taxon>
        <taxon>Decapoda</taxon>
        <taxon>Dendrobranchiata</taxon>
        <taxon>Penaeoidea</taxon>
        <taxon>Penaeidae</taxon>
        <taxon>Penaeus</taxon>
    </lineage>
</organism>
<name>A0A3R7Q7Q9_PENVA</name>
<dbReference type="AlphaFoldDB" id="A0A3R7Q7Q9"/>
<gene>
    <name evidence="1" type="ORF">C7M84_011036</name>
</gene>
<sequence length="595" mass="67487">MEHRPIPAITVKSLQGLAVYKLARMLLTSAIPLSLEKYVPFLSRYDHVDVKETDASLMPIGCGTVFQRKRLEGRSDSLVQWNTLDDIILAEAGQCHDHLLPAKEILIEHLVKVKQWWDNEEWLGKQDNKTRRMIRDVCTDMLELFNSSCTCPIFQLTLELIFSKKAGTGQMLKSVSSERCATLSKFFQKLQPFGIEKLITTHLMLDCPSVIVSICENSPLMKYLHLNIEYAKGDILRKIGLITPSLETVIVVVKEYELNEKVLPTLEMIIIGGEGLEDNLYSGFFNGLTKSEVVQKIQEGGSCELSFPNLKYIDVGSHRDVREFLLHLLYFYPNIRSVTCDSENWILSKYSLDFPVMTQATLDYKPVSLWGKTMIYQLKDMSFSSFCLAAVKVQDIVSRYQSLEHISLHLIKGSRKIEFTNETAKELICGINCRCLTICVEVYMDRADLLSLYTPALNAMGPSLRILQLHLTNEVNVGALCQMINMCPHLEELALMTSCERCEVEGENFTEIRCCKLGDLKCLSFSSRYNVTNAMYSLMERTIFAAPNLTSLELELGGNRSPCTMLQSKDKRRDYSHMAGSLLKSKGYSSLIIVQ</sequence>
<dbReference type="EMBL" id="QCYY01002399">
    <property type="protein sequence ID" value="ROT70681.1"/>
    <property type="molecule type" value="Genomic_DNA"/>
</dbReference>
<evidence type="ECO:0000313" key="2">
    <source>
        <dbReference type="Proteomes" id="UP000283509"/>
    </source>
</evidence>
<dbReference type="Proteomes" id="UP000283509">
    <property type="component" value="Unassembled WGS sequence"/>
</dbReference>
<accession>A0A3R7Q7Q9</accession>
<dbReference type="OrthoDB" id="6332277at2759"/>
<comment type="caution">
    <text evidence="1">The sequence shown here is derived from an EMBL/GenBank/DDBJ whole genome shotgun (WGS) entry which is preliminary data.</text>
</comment>
<reference evidence="1 2" key="1">
    <citation type="submission" date="2018-04" db="EMBL/GenBank/DDBJ databases">
        <authorList>
            <person name="Zhang X."/>
            <person name="Yuan J."/>
            <person name="Li F."/>
            <person name="Xiang J."/>
        </authorList>
    </citation>
    <scope>NUCLEOTIDE SEQUENCE [LARGE SCALE GENOMIC DNA]</scope>
    <source>
        <tissue evidence="1">Muscle</tissue>
    </source>
</reference>
<reference evidence="1 2" key="2">
    <citation type="submission" date="2019-01" db="EMBL/GenBank/DDBJ databases">
        <title>The decoding of complex shrimp genome reveals the adaptation for benthos swimmer, frequently molting mechanism and breeding impact on genome.</title>
        <authorList>
            <person name="Sun Y."/>
            <person name="Gao Y."/>
            <person name="Yu Y."/>
        </authorList>
    </citation>
    <scope>NUCLEOTIDE SEQUENCE [LARGE SCALE GENOMIC DNA]</scope>
    <source>
        <tissue evidence="1">Muscle</tissue>
    </source>
</reference>
<proteinExistence type="predicted"/>
<protein>
    <submittedName>
        <fullName evidence="1">Uncharacterized protein</fullName>
    </submittedName>
</protein>
<evidence type="ECO:0000313" key="1">
    <source>
        <dbReference type="EMBL" id="ROT70681.1"/>
    </source>
</evidence>